<evidence type="ECO:0000256" key="1">
    <source>
        <dbReference type="SAM" id="SignalP"/>
    </source>
</evidence>
<keyword evidence="1" id="KW-0732">Signal</keyword>
<feature type="chain" id="PRO_5021833231" evidence="1">
    <location>
        <begin position="23"/>
        <end position="89"/>
    </location>
</feature>
<sequence length="89" mass="10236">MNLIKILSYSILSLLLSTCASTDASKFEEERKAKLTELKSECDFVTTEFIQGQEIFICHKSNATRIKKKDILIEEEIQEKEIPENPENV</sequence>
<proteinExistence type="predicted"/>
<dbReference type="AlphaFoldDB" id="A0A520N0A6"/>
<accession>A0A520N0A6</accession>
<comment type="caution">
    <text evidence="2">The sequence shown here is derived from an EMBL/GenBank/DDBJ whole genome shotgun (WGS) entry which is preliminary data.</text>
</comment>
<evidence type="ECO:0000313" key="2">
    <source>
        <dbReference type="EMBL" id="RZO26910.1"/>
    </source>
</evidence>
<dbReference type="Proteomes" id="UP000315825">
    <property type="component" value="Unassembled WGS sequence"/>
</dbReference>
<reference evidence="2 3" key="1">
    <citation type="submission" date="2019-02" db="EMBL/GenBank/DDBJ databases">
        <title>Prokaryotic population dynamics and viral predation in marine succession experiment using metagenomics: the confinement effect.</title>
        <authorList>
            <person name="Haro-Moreno J.M."/>
            <person name="Rodriguez-Valera F."/>
            <person name="Lopez-Perez M."/>
        </authorList>
    </citation>
    <scope>NUCLEOTIDE SEQUENCE [LARGE SCALE GENOMIC DNA]</scope>
    <source>
        <strain evidence="2">MED-G159</strain>
    </source>
</reference>
<name>A0A520N0A6_9GAMM</name>
<evidence type="ECO:0000313" key="3">
    <source>
        <dbReference type="Proteomes" id="UP000315825"/>
    </source>
</evidence>
<dbReference type="EMBL" id="SHBE01000002">
    <property type="protein sequence ID" value="RZO26910.1"/>
    <property type="molecule type" value="Genomic_DNA"/>
</dbReference>
<gene>
    <name evidence="2" type="ORF">EVA92_01820</name>
</gene>
<organism evidence="2 3">
    <name type="scientific">SAR86 cluster bacterium</name>
    <dbReference type="NCBI Taxonomy" id="2030880"/>
    <lineage>
        <taxon>Bacteria</taxon>
        <taxon>Pseudomonadati</taxon>
        <taxon>Pseudomonadota</taxon>
        <taxon>Gammaproteobacteria</taxon>
        <taxon>SAR86 cluster</taxon>
    </lineage>
</organism>
<protein>
    <submittedName>
        <fullName evidence="2">Uncharacterized protein</fullName>
    </submittedName>
</protein>
<feature type="signal peptide" evidence="1">
    <location>
        <begin position="1"/>
        <end position="22"/>
    </location>
</feature>